<evidence type="ECO:0000256" key="2">
    <source>
        <dbReference type="ARBA" id="ARBA00022490"/>
    </source>
</evidence>
<dbReference type="GO" id="GO:0005737">
    <property type="term" value="C:cytoplasm"/>
    <property type="evidence" value="ECO:0007669"/>
    <property type="project" value="TreeGrafter"/>
</dbReference>
<evidence type="ECO:0000256" key="3">
    <source>
        <dbReference type="ARBA" id="ARBA00022942"/>
    </source>
</evidence>
<accession>A0A835XPU1</accession>
<dbReference type="InterPro" id="IPR029055">
    <property type="entry name" value="Ntn_hydrolases_N"/>
</dbReference>
<sequence length="246" mass="26733">MAALGPSYQLGNPITKVHTDAASGEKQHATWSPYDDNGGTVVAVAGEDYCIVAGSTRLSTGFSILTRDASMMLQLTDKVVVASAGMQADRKALHKLLQARNVMYQHNHGRPMSVSAAAQLLSNTLYYKRFFPFYTFNLVAGLDEQGRGAVYNYDAIGSYERSGYFSAGSGKGLVQPVLDNQLKAASPLLLPPRSTITALPLDQAIDLVKDVFVSAGERDIYTGDRVEILIITKEGIRRDELQLKLD</sequence>
<dbReference type="InterPro" id="IPR023333">
    <property type="entry name" value="Proteasome_suB-type"/>
</dbReference>
<dbReference type="EMBL" id="JAEHOE010000161">
    <property type="protein sequence ID" value="KAG2483964.1"/>
    <property type="molecule type" value="Genomic_DNA"/>
</dbReference>
<proteinExistence type="predicted"/>
<dbReference type="GO" id="GO:0005634">
    <property type="term" value="C:nucleus"/>
    <property type="evidence" value="ECO:0007669"/>
    <property type="project" value="UniProtKB-SubCell"/>
</dbReference>
<protein>
    <recommendedName>
        <fullName evidence="7">Proteasome subunit beta</fullName>
    </recommendedName>
</protein>
<dbReference type="SUPFAM" id="SSF56235">
    <property type="entry name" value="N-terminal nucleophile aminohydrolases (Ntn hydrolases)"/>
    <property type="match status" value="1"/>
</dbReference>
<dbReference type="InterPro" id="IPR001353">
    <property type="entry name" value="Proteasome_sua/b"/>
</dbReference>
<dbReference type="Gene3D" id="3.60.20.10">
    <property type="entry name" value="Glutamine Phosphoribosylpyrophosphate, subunit 1, domain 1"/>
    <property type="match status" value="1"/>
</dbReference>
<dbReference type="FunFam" id="3.60.20.10:FF:000027">
    <property type="entry name" value="Proteasome subunit beta type-6"/>
    <property type="match status" value="1"/>
</dbReference>
<organism evidence="5 6">
    <name type="scientific">Edaphochlamys debaryana</name>
    <dbReference type="NCBI Taxonomy" id="47281"/>
    <lineage>
        <taxon>Eukaryota</taxon>
        <taxon>Viridiplantae</taxon>
        <taxon>Chlorophyta</taxon>
        <taxon>core chlorophytes</taxon>
        <taxon>Chlorophyceae</taxon>
        <taxon>CS clade</taxon>
        <taxon>Chlamydomonadales</taxon>
        <taxon>Chlamydomonadales incertae sedis</taxon>
        <taxon>Edaphochlamys</taxon>
    </lineage>
</organism>
<name>A0A835XPU1_9CHLO</name>
<keyword evidence="2" id="KW-0963">Cytoplasm</keyword>
<comment type="subcellular location">
    <subcellularLocation>
        <location evidence="1">Nucleus</location>
    </subcellularLocation>
</comment>
<keyword evidence="4" id="KW-0539">Nucleus</keyword>
<dbReference type="Proteomes" id="UP000612055">
    <property type="component" value="Unassembled WGS sequence"/>
</dbReference>
<dbReference type="GO" id="GO:0051603">
    <property type="term" value="P:proteolysis involved in protein catabolic process"/>
    <property type="evidence" value="ECO:0007669"/>
    <property type="project" value="InterPro"/>
</dbReference>
<evidence type="ECO:0000313" key="6">
    <source>
        <dbReference type="Proteomes" id="UP000612055"/>
    </source>
</evidence>
<dbReference type="PANTHER" id="PTHR32194:SF2">
    <property type="entry name" value="PROTEASOME SUBUNIT BETA TYPE-1"/>
    <property type="match status" value="1"/>
</dbReference>
<dbReference type="GO" id="GO:0005839">
    <property type="term" value="C:proteasome core complex"/>
    <property type="evidence" value="ECO:0007669"/>
    <property type="project" value="InterPro"/>
</dbReference>
<dbReference type="CDD" id="cd03757">
    <property type="entry name" value="proteasome_beta_type_1"/>
    <property type="match status" value="1"/>
</dbReference>
<evidence type="ECO:0008006" key="7">
    <source>
        <dbReference type="Google" id="ProtNLM"/>
    </source>
</evidence>
<reference evidence="5" key="1">
    <citation type="journal article" date="2020" name="bioRxiv">
        <title>Comparative genomics of Chlamydomonas.</title>
        <authorList>
            <person name="Craig R.J."/>
            <person name="Hasan A.R."/>
            <person name="Ness R.W."/>
            <person name="Keightley P.D."/>
        </authorList>
    </citation>
    <scope>NUCLEOTIDE SEQUENCE</scope>
    <source>
        <strain evidence="5">CCAP 11/70</strain>
    </source>
</reference>
<dbReference type="PANTHER" id="PTHR32194">
    <property type="entry name" value="METALLOPROTEASE TLDD"/>
    <property type="match status" value="1"/>
</dbReference>
<dbReference type="PROSITE" id="PS51476">
    <property type="entry name" value="PROTEASOME_BETA_2"/>
    <property type="match status" value="1"/>
</dbReference>
<dbReference type="AlphaFoldDB" id="A0A835XPU1"/>
<keyword evidence="6" id="KW-1185">Reference proteome</keyword>
<dbReference type="Pfam" id="PF00227">
    <property type="entry name" value="Proteasome"/>
    <property type="match status" value="1"/>
</dbReference>
<comment type="caution">
    <text evidence="5">The sequence shown here is derived from an EMBL/GenBank/DDBJ whole genome shotgun (WGS) entry which is preliminary data.</text>
</comment>
<dbReference type="OrthoDB" id="268479at2759"/>
<keyword evidence="3" id="KW-0647">Proteasome</keyword>
<evidence type="ECO:0000313" key="5">
    <source>
        <dbReference type="EMBL" id="KAG2483964.1"/>
    </source>
</evidence>
<gene>
    <name evidence="5" type="ORF">HYH03_017209</name>
</gene>
<evidence type="ECO:0000256" key="1">
    <source>
        <dbReference type="ARBA" id="ARBA00004123"/>
    </source>
</evidence>
<evidence type="ECO:0000256" key="4">
    <source>
        <dbReference type="ARBA" id="ARBA00023242"/>
    </source>
</evidence>